<gene>
    <name evidence="2" type="ORF">PLBR_LOCUS3232</name>
</gene>
<protein>
    <submittedName>
        <fullName evidence="2">Uncharacterized protein</fullName>
    </submittedName>
</protein>
<dbReference type="InterPro" id="IPR013783">
    <property type="entry name" value="Ig-like_fold"/>
</dbReference>
<keyword evidence="1" id="KW-0812">Transmembrane</keyword>
<name>A0A3P3Y797_PLABS</name>
<keyword evidence="1" id="KW-0472">Membrane</keyword>
<proteinExistence type="predicted"/>
<accession>A0A3P3Y797</accession>
<dbReference type="SUPFAM" id="SSF81296">
    <property type="entry name" value="E set domains"/>
    <property type="match status" value="1"/>
</dbReference>
<evidence type="ECO:0000256" key="1">
    <source>
        <dbReference type="SAM" id="Phobius"/>
    </source>
</evidence>
<keyword evidence="1" id="KW-1133">Transmembrane helix</keyword>
<evidence type="ECO:0000313" key="3">
    <source>
        <dbReference type="Proteomes" id="UP000290189"/>
    </source>
</evidence>
<dbReference type="Gene3D" id="2.60.40.10">
    <property type="entry name" value="Immunoglobulins"/>
    <property type="match status" value="1"/>
</dbReference>
<dbReference type="AlphaFoldDB" id="A0A3P3Y797"/>
<organism evidence="2 3">
    <name type="scientific">Plasmodiophora brassicae</name>
    <name type="common">Clubroot disease agent</name>
    <dbReference type="NCBI Taxonomy" id="37360"/>
    <lineage>
        <taxon>Eukaryota</taxon>
        <taxon>Sar</taxon>
        <taxon>Rhizaria</taxon>
        <taxon>Endomyxa</taxon>
        <taxon>Phytomyxea</taxon>
        <taxon>Plasmodiophorida</taxon>
        <taxon>Plasmodiophoridae</taxon>
        <taxon>Plasmodiophora</taxon>
    </lineage>
</organism>
<dbReference type="Proteomes" id="UP000290189">
    <property type="component" value="Unassembled WGS sequence"/>
</dbReference>
<evidence type="ECO:0000313" key="2">
    <source>
        <dbReference type="EMBL" id="SPQ96017.1"/>
    </source>
</evidence>
<reference evidence="2 3" key="1">
    <citation type="submission" date="2018-03" db="EMBL/GenBank/DDBJ databases">
        <authorList>
            <person name="Fogelqvist J."/>
        </authorList>
    </citation>
    <scope>NUCLEOTIDE SEQUENCE [LARGE SCALE GENOMIC DNA]</scope>
</reference>
<geneLocation type="mitochondrion" evidence="2"/>
<dbReference type="EMBL" id="OVEO01000005">
    <property type="protein sequence ID" value="SPQ96017.1"/>
    <property type="molecule type" value="Genomic_DNA"/>
</dbReference>
<keyword evidence="2" id="KW-0496">Mitochondrion</keyword>
<dbReference type="InterPro" id="IPR014756">
    <property type="entry name" value="Ig_E-set"/>
</dbReference>
<sequence>MLGSPGKRVQCVRNGNAVPCRQSRVSNTSLSPCPCLPWSVPVSGSSHVCPPTHPGIIVRPVRQDQRKLLIKNYPSMIAFHHQGFHRHVKPETLSGAQSSGNAWRVGQRAHLEWNQDPAAERPVSITGALTPELLVTGVRAPLANSQFGRCSKGVADQLLAAMREPTSNDNGRAGVCAQHPGTTLRYPEVHASASATSELACAIIVASSPHLTILSSAPATNVTVSLTCPIASDVFVSVIRSDADTPSITLPTAQLVFHNLSDTTPANLQVAGIPQGISRDPRSVTLGFVVSWHDGNMTSSQPNVISISVEDPPQIVQVEPTGGDNRQPVPVVVTGRQFQNTTGLQCRFGTIVQQRPSCTFVSSTEIHAIAPVRRDGFTGAAPVQLTNDGTNWFGEVTYTYTDARAQMIANAWRKFDIALACSLIGAVIILVGMEIVDRRFAVYLRDRALARQRDLDAKNAADKSRMGPDYLLSLIVNEDLGQ</sequence>
<feature type="transmembrane region" description="Helical" evidence="1">
    <location>
        <begin position="417"/>
        <end position="436"/>
    </location>
</feature>